<accession>A0A4R6UF71</accession>
<dbReference type="AlphaFoldDB" id="A0A4R6UF71"/>
<dbReference type="Pfam" id="PF11231">
    <property type="entry name" value="DUF3034"/>
    <property type="match status" value="1"/>
</dbReference>
<dbReference type="Proteomes" id="UP000295375">
    <property type="component" value="Unassembled WGS sequence"/>
</dbReference>
<feature type="signal peptide" evidence="1">
    <location>
        <begin position="1"/>
        <end position="17"/>
    </location>
</feature>
<gene>
    <name evidence="2" type="ORF">EV696_12722</name>
</gene>
<dbReference type="RefSeq" id="WP_133593479.1">
    <property type="nucleotide sequence ID" value="NZ_CP037953.1"/>
</dbReference>
<evidence type="ECO:0000256" key="1">
    <source>
        <dbReference type="SAM" id="SignalP"/>
    </source>
</evidence>
<comment type="caution">
    <text evidence="2">The sequence shown here is derived from an EMBL/GenBank/DDBJ whole genome shotgun (WGS) entry which is preliminary data.</text>
</comment>
<reference evidence="2 3" key="1">
    <citation type="submission" date="2019-03" db="EMBL/GenBank/DDBJ databases">
        <title>Genomic Encyclopedia of Type Strains, Phase IV (KMG-IV): sequencing the most valuable type-strain genomes for metagenomic binning, comparative biology and taxonomic classification.</title>
        <authorList>
            <person name="Goeker M."/>
        </authorList>
    </citation>
    <scope>NUCLEOTIDE SEQUENCE [LARGE SCALE GENOMIC DNA]</scope>
    <source>
        <strain evidence="2 3">DSM 103792</strain>
    </source>
</reference>
<protein>
    <submittedName>
        <fullName evidence="2">DUF3034 family protein</fullName>
    </submittedName>
</protein>
<dbReference type="EMBL" id="SNYM01000027">
    <property type="protein sequence ID" value="TDQ43863.1"/>
    <property type="molecule type" value="Genomic_DNA"/>
</dbReference>
<name>A0A4R6UF71_9GAMM</name>
<evidence type="ECO:0000313" key="3">
    <source>
        <dbReference type="Proteomes" id="UP000295375"/>
    </source>
</evidence>
<sequence length="282" mass="30401">MRAWCGVMACWAVVAFADPGGRLPATGGVVQVEGAGGGGLTQWALISGYGTNTEWGGAAAVTVAELDDFRLSVVAVNVGLFDTLELSLAEQRFDLQDVVPGETLRQHIAGIKWRVWGDAVFSDSPWLPQLSVAAYHKRNRDFDFIPAALGARDDSDTELVLSASRLWFAALAGRNLLLNVSGRYSRANQFGLLGFGGDDGNGRRWLAEASVGVFLTDALLLGAEYRQKPDLLSAVAEQHAHGLFLAYVPNRHWALTAAWLNLGDIAGQRDQQGAYLSLQLNF</sequence>
<keyword evidence="1" id="KW-0732">Signal</keyword>
<dbReference type="InterPro" id="IPR021393">
    <property type="entry name" value="DUF3034"/>
</dbReference>
<dbReference type="OrthoDB" id="9126735at2"/>
<keyword evidence="3" id="KW-1185">Reference proteome</keyword>
<organism evidence="2 3">
    <name type="scientific">Permianibacter aggregans</name>
    <dbReference type="NCBI Taxonomy" id="1510150"/>
    <lineage>
        <taxon>Bacteria</taxon>
        <taxon>Pseudomonadati</taxon>
        <taxon>Pseudomonadota</taxon>
        <taxon>Gammaproteobacteria</taxon>
        <taxon>Pseudomonadales</taxon>
        <taxon>Pseudomonadaceae</taxon>
        <taxon>Permianibacter</taxon>
    </lineage>
</organism>
<proteinExistence type="predicted"/>
<feature type="chain" id="PRO_5020564110" evidence="1">
    <location>
        <begin position="18"/>
        <end position="282"/>
    </location>
</feature>
<evidence type="ECO:0000313" key="2">
    <source>
        <dbReference type="EMBL" id="TDQ43863.1"/>
    </source>
</evidence>